<evidence type="ECO:0000313" key="2">
    <source>
        <dbReference type="EMBL" id="KAH8021162.1"/>
    </source>
</evidence>
<feature type="compositionally biased region" description="Gly residues" evidence="1">
    <location>
        <begin position="85"/>
        <end position="94"/>
    </location>
</feature>
<reference evidence="2" key="1">
    <citation type="journal article" date="2020" name="Cell">
        <title>Large-Scale Comparative Analyses of Tick Genomes Elucidate Their Genetic Diversity and Vector Capacities.</title>
        <authorList>
            <consortium name="Tick Genome and Microbiome Consortium (TIGMIC)"/>
            <person name="Jia N."/>
            <person name="Wang J."/>
            <person name="Shi W."/>
            <person name="Du L."/>
            <person name="Sun Y."/>
            <person name="Zhan W."/>
            <person name="Jiang J.F."/>
            <person name="Wang Q."/>
            <person name="Zhang B."/>
            <person name="Ji P."/>
            <person name="Bell-Sakyi L."/>
            <person name="Cui X.M."/>
            <person name="Yuan T.T."/>
            <person name="Jiang B.G."/>
            <person name="Yang W.F."/>
            <person name="Lam T.T."/>
            <person name="Chang Q.C."/>
            <person name="Ding S.J."/>
            <person name="Wang X.J."/>
            <person name="Zhu J.G."/>
            <person name="Ruan X.D."/>
            <person name="Zhao L."/>
            <person name="Wei J.T."/>
            <person name="Ye R.Z."/>
            <person name="Que T.C."/>
            <person name="Du C.H."/>
            <person name="Zhou Y.H."/>
            <person name="Cheng J.X."/>
            <person name="Dai P.F."/>
            <person name="Guo W.B."/>
            <person name="Han X.H."/>
            <person name="Huang E.J."/>
            <person name="Li L.F."/>
            <person name="Wei W."/>
            <person name="Gao Y.C."/>
            <person name="Liu J.Z."/>
            <person name="Shao H.Z."/>
            <person name="Wang X."/>
            <person name="Wang C.C."/>
            <person name="Yang T.C."/>
            <person name="Huo Q.B."/>
            <person name="Li W."/>
            <person name="Chen H.Y."/>
            <person name="Chen S.E."/>
            <person name="Zhou L.G."/>
            <person name="Ni X.B."/>
            <person name="Tian J.H."/>
            <person name="Sheng Y."/>
            <person name="Liu T."/>
            <person name="Pan Y.S."/>
            <person name="Xia L.Y."/>
            <person name="Li J."/>
            <person name="Zhao F."/>
            <person name="Cao W.C."/>
        </authorList>
    </citation>
    <scope>NUCLEOTIDE SEQUENCE</scope>
    <source>
        <strain evidence="2">Rmic-2018</strain>
    </source>
</reference>
<protein>
    <submittedName>
        <fullName evidence="2">Uncharacterized protein</fullName>
    </submittedName>
</protein>
<organism evidence="2 3">
    <name type="scientific">Rhipicephalus microplus</name>
    <name type="common">Cattle tick</name>
    <name type="synonym">Boophilus microplus</name>
    <dbReference type="NCBI Taxonomy" id="6941"/>
    <lineage>
        <taxon>Eukaryota</taxon>
        <taxon>Metazoa</taxon>
        <taxon>Ecdysozoa</taxon>
        <taxon>Arthropoda</taxon>
        <taxon>Chelicerata</taxon>
        <taxon>Arachnida</taxon>
        <taxon>Acari</taxon>
        <taxon>Parasitiformes</taxon>
        <taxon>Ixodida</taxon>
        <taxon>Ixodoidea</taxon>
        <taxon>Ixodidae</taxon>
        <taxon>Rhipicephalinae</taxon>
        <taxon>Rhipicephalus</taxon>
        <taxon>Boophilus</taxon>
    </lineage>
</organism>
<dbReference type="AlphaFoldDB" id="A0A9J6DGR7"/>
<feature type="compositionally biased region" description="Acidic residues" evidence="1">
    <location>
        <begin position="183"/>
        <end position="193"/>
    </location>
</feature>
<keyword evidence="3" id="KW-1185">Reference proteome</keyword>
<name>A0A9J6DGR7_RHIMP</name>
<dbReference type="Proteomes" id="UP000821866">
    <property type="component" value="Chromosome 7"/>
</dbReference>
<proteinExistence type="predicted"/>
<evidence type="ECO:0000256" key="1">
    <source>
        <dbReference type="SAM" id="MobiDB-lite"/>
    </source>
</evidence>
<feature type="region of interest" description="Disordered" evidence="1">
    <location>
        <begin position="69"/>
        <end position="101"/>
    </location>
</feature>
<gene>
    <name evidence="2" type="ORF">HPB51_012557</name>
</gene>
<dbReference type="VEuPathDB" id="VectorBase:LOC119174182"/>
<accession>A0A9J6DGR7</accession>
<reference evidence="2" key="2">
    <citation type="submission" date="2021-09" db="EMBL/GenBank/DDBJ databases">
        <authorList>
            <person name="Jia N."/>
            <person name="Wang J."/>
            <person name="Shi W."/>
            <person name="Du L."/>
            <person name="Sun Y."/>
            <person name="Zhan W."/>
            <person name="Jiang J."/>
            <person name="Wang Q."/>
            <person name="Zhang B."/>
            <person name="Ji P."/>
            <person name="Sakyi L.B."/>
            <person name="Cui X."/>
            <person name="Yuan T."/>
            <person name="Jiang B."/>
            <person name="Yang W."/>
            <person name="Lam T.T.-Y."/>
            <person name="Chang Q."/>
            <person name="Ding S."/>
            <person name="Wang X."/>
            <person name="Zhu J."/>
            <person name="Ruan X."/>
            <person name="Zhao L."/>
            <person name="Wei J."/>
            <person name="Que T."/>
            <person name="Du C."/>
            <person name="Cheng J."/>
            <person name="Dai P."/>
            <person name="Han X."/>
            <person name="Huang E."/>
            <person name="Gao Y."/>
            <person name="Liu J."/>
            <person name="Shao H."/>
            <person name="Ye R."/>
            <person name="Li L."/>
            <person name="Wei W."/>
            <person name="Wang X."/>
            <person name="Wang C."/>
            <person name="Huo Q."/>
            <person name="Li W."/>
            <person name="Guo W."/>
            <person name="Chen H."/>
            <person name="Chen S."/>
            <person name="Zhou L."/>
            <person name="Zhou L."/>
            <person name="Ni X."/>
            <person name="Tian J."/>
            <person name="Zhou Y."/>
            <person name="Sheng Y."/>
            <person name="Liu T."/>
            <person name="Pan Y."/>
            <person name="Xia L."/>
            <person name="Li J."/>
            <person name="Zhao F."/>
            <person name="Cao W."/>
        </authorList>
    </citation>
    <scope>NUCLEOTIDE SEQUENCE</scope>
    <source>
        <strain evidence="2">Rmic-2018</strain>
        <tissue evidence="2">Larvae</tissue>
    </source>
</reference>
<comment type="caution">
    <text evidence="2">The sequence shown here is derived from an EMBL/GenBank/DDBJ whole genome shotgun (WGS) entry which is preliminary data.</text>
</comment>
<feature type="region of interest" description="Disordered" evidence="1">
    <location>
        <begin position="180"/>
        <end position="217"/>
    </location>
</feature>
<dbReference type="EMBL" id="JABSTU010000009">
    <property type="protein sequence ID" value="KAH8021162.1"/>
    <property type="molecule type" value="Genomic_DNA"/>
</dbReference>
<sequence>MLTVAPRVRRERARDLSGDDIGVTVVGTQGQVSDASLYVVCSRCGQISHDLNKCDFCSRQISVADRSKPRVCGPKRRLNLDGGTTASGGSGSGAGSQQLQPTEAKITKRTFYGNDVITRPLLQTASSNNVLTVRQAVLTTNGQARPPLLSAVAAMPPAKPMRSVPVVRRTKREPECLTISISSDEEADADTASEECYQKVSSSETPTKENHSAPQPAAADVQCLEVRYCKIMAIVMQQF</sequence>
<evidence type="ECO:0000313" key="3">
    <source>
        <dbReference type="Proteomes" id="UP000821866"/>
    </source>
</evidence>